<feature type="signal peptide" evidence="6">
    <location>
        <begin position="1"/>
        <end position="25"/>
    </location>
</feature>
<keyword evidence="1" id="KW-0507">mRNA processing</keyword>
<evidence type="ECO:0000256" key="6">
    <source>
        <dbReference type="SAM" id="SignalP"/>
    </source>
</evidence>
<dbReference type="Pfam" id="PF00076">
    <property type="entry name" value="RRM_1"/>
    <property type="match status" value="1"/>
</dbReference>
<dbReference type="CDD" id="cd00590">
    <property type="entry name" value="RRM_SF"/>
    <property type="match status" value="1"/>
</dbReference>
<dbReference type="PROSITE" id="PS50102">
    <property type="entry name" value="RRM"/>
    <property type="match status" value="1"/>
</dbReference>
<evidence type="ECO:0000313" key="8">
    <source>
        <dbReference type="EMBL" id="GJT40328.1"/>
    </source>
</evidence>
<dbReference type="InterPro" id="IPR012677">
    <property type="entry name" value="Nucleotide-bd_a/b_plait_sf"/>
</dbReference>
<dbReference type="PANTHER" id="PTHR23147">
    <property type="entry name" value="SERINE/ARGININE RICH SPLICING FACTOR"/>
    <property type="match status" value="1"/>
</dbReference>
<keyword evidence="2" id="KW-0747">Spliceosome</keyword>
<feature type="compositionally biased region" description="Basic and acidic residues" evidence="5">
    <location>
        <begin position="360"/>
        <end position="377"/>
    </location>
</feature>
<dbReference type="InterPro" id="IPR000504">
    <property type="entry name" value="RRM_dom"/>
</dbReference>
<dbReference type="Gene3D" id="3.30.70.330">
    <property type="match status" value="1"/>
</dbReference>
<feature type="non-terminal residue" evidence="8">
    <location>
        <position position="385"/>
    </location>
</feature>
<comment type="caution">
    <text evidence="8">The sequence shown here is derived from an EMBL/GenBank/DDBJ whole genome shotgun (WGS) entry which is preliminary data.</text>
</comment>
<dbReference type="InterPro" id="IPR035979">
    <property type="entry name" value="RBD_domain_sf"/>
</dbReference>
<dbReference type="GO" id="GO:0003964">
    <property type="term" value="F:RNA-directed DNA polymerase activity"/>
    <property type="evidence" value="ECO:0007669"/>
    <property type="project" value="UniProtKB-KW"/>
</dbReference>
<feature type="chain" id="PRO_5046537233" evidence="6">
    <location>
        <begin position="26"/>
        <end position="385"/>
    </location>
</feature>
<reference evidence="8" key="2">
    <citation type="submission" date="2022-01" db="EMBL/GenBank/DDBJ databases">
        <authorList>
            <person name="Yamashiro T."/>
            <person name="Shiraishi A."/>
            <person name="Satake H."/>
            <person name="Nakayama K."/>
        </authorList>
    </citation>
    <scope>NUCLEOTIDE SEQUENCE</scope>
</reference>
<dbReference type="SUPFAM" id="SSF54928">
    <property type="entry name" value="RNA-binding domain, RBD"/>
    <property type="match status" value="1"/>
</dbReference>
<keyword evidence="3" id="KW-0508">mRNA splicing</keyword>
<feature type="domain" description="RRM" evidence="7">
    <location>
        <begin position="40"/>
        <end position="122"/>
    </location>
</feature>
<dbReference type="InterPro" id="IPR050907">
    <property type="entry name" value="SRSF"/>
</dbReference>
<accession>A0ABQ5DN41</accession>
<sequence>MYWHQIQRAKPLPLILIAWISGAKLFSNGANEELTQKISHSIFVTNFPDSVNSRDLWRECSVYGTVVDVFIPSKKSKAGKRFAFVRFIKVFNLDRLVKNLCTLWIGRYHLFANQVRFDRPHKPSAQKSNFPPLNGSTRIPGHGDKFPGFKQKNGSAGSYVSAVNGVSSSVHPGSLISPSPALVLDDACITERDFSKCAMGKVKDFNSIPNLQTILVDEGFEDVNLFYLGGKWVMFEFDKVDTKVNMMKHIGVNSWFQVIQDVIQDFVSDERVVWVDIEGIPLHAWSRDTFTRIGNKWGETLNIEDTIDSSFGRKRLCISTKHPVSILESFKIIAKGKVFMVRAKELFTWNPIFLPSKEKAYSSDDESARGENSKEEQSYVSEEEE</sequence>
<reference evidence="8" key="1">
    <citation type="journal article" date="2022" name="Int. J. Mol. Sci.">
        <title>Draft Genome of Tanacetum Coccineum: Genomic Comparison of Closely Related Tanacetum-Family Plants.</title>
        <authorList>
            <person name="Yamashiro T."/>
            <person name="Shiraishi A."/>
            <person name="Nakayama K."/>
            <person name="Satake H."/>
        </authorList>
    </citation>
    <scope>NUCLEOTIDE SEQUENCE</scope>
</reference>
<evidence type="ECO:0000259" key="7">
    <source>
        <dbReference type="PROSITE" id="PS50102"/>
    </source>
</evidence>
<feature type="region of interest" description="Disordered" evidence="5">
    <location>
        <begin position="360"/>
        <end position="385"/>
    </location>
</feature>
<protein>
    <submittedName>
        <fullName evidence="8">RNA-directed DNA polymerase, eukaryota, nucleotide-binding alpha-beta plait domain protein</fullName>
    </submittedName>
</protein>
<keyword evidence="8" id="KW-0808">Transferase</keyword>
<keyword evidence="8" id="KW-0695">RNA-directed DNA polymerase</keyword>
<gene>
    <name evidence="8" type="ORF">Tco_0940193</name>
</gene>
<dbReference type="EMBL" id="BQNB010015463">
    <property type="protein sequence ID" value="GJT40328.1"/>
    <property type="molecule type" value="Genomic_DNA"/>
</dbReference>
<evidence type="ECO:0000256" key="3">
    <source>
        <dbReference type="ARBA" id="ARBA00023187"/>
    </source>
</evidence>
<evidence type="ECO:0000313" key="9">
    <source>
        <dbReference type="Proteomes" id="UP001151760"/>
    </source>
</evidence>
<keyword evidence="8" id="KW-0548">Nucleotidyltransferase</keyword>
<evidence type="ECO:0000256" key="2">
    <source>
        <dbReference type="ARBA" id="ARBA00022728"/>
    </source>
</evidence>
<dbReference type="SMART" id="SM00360">
    <property type="entry name" value="RRM"/>
    <property type="match status" value="1"/>
</dbReference>
<evidence type="ECO:0000256" key="4">
    <source>
        <dbReference type="PROSITE-ProRule" id="PRU00176"/>
    </source>
</evidence>
<proteinExistence type="predicted"/>
<keyword evidence="4" id="KW-0694">RNA-binding</keyword>
<dbReference type="Proteomes" id="UP001151760">
    <property type="component" value="Unassembled WGS sequence"/>
</dbReference>
<evidence type="ECO:0000256" key="5">
    <source>
        <dbReference type="SAM" id="MobiDB-lite"/>
    </source>
</evidence>
<organism evidence="8 9">
    <name type="scientific">Tanacetum coccineum</name>
    <dbReference type="NCBI Taxonomy" id="301880"/>
    <lineage>
        <taxon>Eukaryota</taxon>
        <taxon>Viridiplantae</taxon>
        <taxon>Streptophyta</taxon>
        <taxon>Embryophyta</taxon>
        <taxon>Tracheophyta</taxon>
        <taxon>Spermatophyta</taxon>
        <taxon>Magnoliopsida</taxon>
        <taxon>eudicotyledons</taxon>
        <taxon>Gunneridae</taxon>
        <taxon>Pentapetalae</taxon>
        <taxon>asterids</taxon>
        <taxon>campanulids</taxon>
        <taxon>Asterales</taxon>
        <taxon>Asteraceae</taxon>
        <taxon>Asteroideae</taxon>
        <taxon>Anthemideae</taxon>
        <taxon>Anthemidinae</taxon>
        <taxon>Tanacetum</taxon>
    </lineage>
</organism>
<name>A0ABQ5DN41_9ASTR</name>
<keyword evidence="9" id="KW-1185">Reference proteome</keyword>
<keyword evidence="6" id="KW-0732">Signal</keyword>
<evidence type="ECO:0000256" key="1">
    <source>
        <dbReference type="ARBA" id="ARBA00022664"/>
    </source>
</evidence>